<dbReference type="AlphaFoldDB" id="A0AAW1CJ21"/>
<dbReference type="Proteomes" id="UP001461498">
    <property type="component" value="Unassembled WGS sequence"/>
</dbReference>
<dbReference type="EMBL" id="JAPXFL010000012">
    <property type="protein sequence ID" value="KAK9498422.1"/>
    <property type="molecule type" value="Genomic_DNA"/>
</dbReference>
<evidence type="ECO:0000313" key="3">
    <source>
        <dbReference type="Proteomes" id="UP001461498"/>
    </source>
</evidence>
<sequence>MLSNWNSTITMKQLLIFVILLNHMFQLGSADTNTDEINRINLNKIEQQSDNVKIHIKNEPYHLKEFEKYLINSDYQQAKLKADLIKHDEKIIEVMKKVYENEKDIDGYLYFAGIVNNLSRRLSIYQYIYSDIILKKDFKNGEHYVWMHRVLNTYSSLNLWSKINEKIIKNITESSEIYFKAKNLTDTIKESIFNESIINHTDNRIHIDNIAKTTYYLTNDYQFLIVNVSLFIDLLNNELNNYYFNIKIRLDNREMMKSMILPLNNNSIKCTNLTRKSRINLNFDAKLFIMKLKQKNYDEALEMHKIIRSNNYQTVMAIVEYYDRYFDIETILNLADLITDNEEEQAIVYNSVYYIVNKSDTTNICDMIRLHNRYLTLNTSFKLTIFVNSLKEFISSAIKKDFVENFPKTFNIENYFNLSQSNYDIINIYTKENNQYIGSYKYEFIKENSENDYCYFNIEISRYNYENWYWKNGINSSLKFNDFLEILTKHKRFMEVYKI</sequence>
<keyword evidence="1" id="KW-0732">Signal</keyword>
<evidence type="ECO:0000313" key="2">
    <source>
        <dbReference type="EMBL" id="KAK9498422.1"/>
    </source>
</evidence>
<gene>
    <name evidence="2" type="ORF">O3M35_003061</name>
</gene>
<reference evidence="2 3" key="1">
    <citation type="submission" date="2022-12" db="EMBL/GenBank/DDBJ databases">
        <title>Chromosome-level genome assembly of true bugs.</title>
        <authorList>
            <person name="Ma L."/>
            <person name="Li H."/>
        </authorList>
    </citation>
    <scope>NUCLEOTIDE SEQUENCE [LARGE SCALE GENOMIC DNA]</scope>
    <source>
        <strain evidence="2">Lab_2022b</strain>
    </source>
</reference>
<feature type="chain" id="PRO_5043788549" evidence="1">
    <location>
        <begin position="31"/>
        <end position="499"/>
    </location>
</feature>
<organism evidence="2 3">
    <name type="scientific">Rhynocoris fuscipes</name>
    <dbReference type="NCBI Taxonomy" id="488301"/>
    <lineage>
        <taxon>Eukaryota</taxon>
        <taxon>Metazoa</taxon>
        <taxon>Ecdysozoa</taxon>
        <taxon>Arthropoda</taxon>
        <taxon>Hexapoda</taxon>
        <taxon>Insecta</taxon>
        <taxon>Pterygota</taxon>
        <taxon>Neoptera</taxon>
        <taxon>Paraneoptera</taxon>
        <taxon>Hemiptera</taxon>
        <taxon>Heteroptera</taxon>
        <taxon>Panheteroptera</taxon>
        <taxon>Cimicomorpha</taxon>
        <taxon>Reduviidae</taxon>
        <taxon>Harpactorinae</taxon>
        <taxon>Harpactorini</taxon>
        <taxon>Rhynocoris</taxon>
    </lineage>
</organism>
<name>A0AAW1CJ21_9HEMI</name>
<feature type="signal peptide" evidence="1">
    <location>
        <begin position="1"/>
        <end position="30"/>
    </location>
</feature>
<protein>
    <submittedName>
        <fullName evidence="2">Uncharacterized protein</fullName>
    </submittedName>
</protein>
<proteinExistence type="predicted"/>
<evidence type="ECO:0000256" key="1">
    <source>
        <dbReference type="SAM" id="SignalP"/>
    </source>
</evidence>
<comment type="caution">
    <text evidence="2">The sequence shown here is derived from an EMBL/GenBank/DDBJ whole genome shotgun (WGS) entry which is preliminary data.</text>
</comment>
<accession>A0AAW1CJ21</accession>
<keyword evidence="3" id="KW-1185">Reference proteome</keyword>